<reference evidence="8 9" key="1">
    <citation type="journal article" date="2007" name="Nature">
        <title>Evolution of genes and genomes on the Drosophila phylogeny.</title>
        <authorList>
            <consortium name="Drosophila 12 Genomes Consortium"/>
            <person name="Clark A.G."/>
            <person name="Eisen M.B."/>
            <person name="Smith D.R."/>
            <person name="Bergman C.M."/>
            <person name="Oliver B."/>
            <person name="Markow T.A."/>
            <person name="Kaufman T.C."/>
            <person name="Kellis M."/>
            <person name="Gelbart W."/>
            <person name="Iyer V.N."/>
            <person name="Pollard D.A."/>
            <person name="Sackton T.B."/>
            <person name="Larracuente A.M."/>
            <person name="Singh N.D."/>
            <person name="Abad J.P."/>
            <person name="Abt D.N."/>
            <person name="Adryan B."/>
            <person name="Aguade M."/>
            <person name="Akashi H."/>
            <person name="Anderson W.W."/>
            <person name="Aquadro C.F."/>
            <person name="Ardell D.H."/>
            <person name="Arguello R."/>
            <person name="Artieri C.G."/>
            <person name="Barbash D.A."/>
            <person name="Barker D."/>
            <person name="Barsanti P."/>
            <person name="Batterham P."/>
            <person name="Batzoglou S."/>
            <person name="Begun D."/>
            <person name="Bhutkar A."/>
            <person name="Blanco E."/>
            <person name="Bosak S.A."/>
            <person name="Bradley R.K."/>
            <person name="Brand A.D."/>
            <person name="Brent M.R."/>
            <person name="Brooks A.N."/>
            <person name="Brown R.H."/>
            <person name="Butlin R.K."/>
            <person name="Caggese C."/>
            <person name="Calvi B.R."/>
            <person name="Bernardo de Carvalho A."/>
            <person name="Caspi A."/>
            <person name="Castrezana S."/>
            <person name="Celniker S.E."/>
            <person name="Chang J.L."/>
            <person name="Chapple C."/>
            <person name="Chatterji S."/>
            <person name="Chinwalla A."/>
            <person name="Civetta A."/>
            <person name="Clifton S.W."/>
            <person name="Comeron J.M."/>
            <person name="Costello J.C."/>
            <person name="Coyne J.A."/>
            <person name="Daub J."/>
            <person name="David R.G."/>
            <person name="Delcher A.L."/>
            <person name="Delehaunty K."/>
            <person name="Do C.B."/>
            <person name="Ebling H."/>
            <person name="Edwards K."/>
            <person name="Eickbush T."/>
            <person name="Evans J.D."/>
            <person name="Filipski A."/>
            <person name="Findeiss S."/>
            <person name="Freyhult E."/>
            <person name="Fulton L."/>
            <person name="Fulton R."/>
            <person name="Garcia A.C."/>
            <person name="Gardiner A."/>
            <person name="Garfield D.A."/>
            <person name="Garvin B.E."/>
            <person name="Gibson G."/>
            <person name="Gilbert D."/>
            <person name="Gnerre S."/>
            <person name="Godfrey J."/>
            <person name="Good R."/>
            <person name="Gotea V."/>
            <person name="Gravely B."/>
            <person name="Greenberg A.J."/>
            <person name="Griffiths-Jones S."/>
            <person name="Gross S."/>
            <person name="Guigo R."/>
            <person name="Gustafson E.A."/>
            <person name="Haerty W."/>
            <person name="Hahn M.W."/>
            <person name="Halligan D.L."/>
            <person name="Halpern A.L."/>
            <person name="Halter G.M."/>
            <person name="Han M.V."/>
            <person name="Heger A."/>
            <person name="Hillier L."/>
            <person name="Hinrichs A.S."/>
            <person name="Holmes I."/>
            <person name="Hoskins R.A."/>
            <person name="Hubisz M.J."/>
            <person name="Hultmark D."/>
            <person name="Huntley M.A."/>
            <person name="Jaffe D.B."/>
            <person name="Jagadeeshan S."/>
            <person name="Jeck W.R."/>
            <person name="Johnson J."/>
            <person name="Jones C.D."/>
            <person name="Jordan W.C."/>
            <person name="Karpen G.H."/>
            <person name="Kataoka E."/>
            <person name="Keightley P.D."/>
            <person name="Kheradpour P."/>
            <person name="Kirkness E.F."/>
            <person name="Koerich L.B."/>
            <person name="Kristiansen K."/>
            <person name="Kudrna D."/>
            <person name="Kulathinal R.J."/>
            <person name="Kumar S."/>
            <person name="Kwok R."/>
            <person name="Lander E."/>
            <person name="Langley C.H."/>
            <person name="Lapoint R."/>
            <person name="Lazzaro B.P."/>
            <person name="Lee S.J."/>
            <person name="Levesque L."/>
            <person name="Li R."/>
            <person name="Lin C.F."/>
            <person name="Lin M.F."/>
            <person name="Lindblad-Toh K."/>
            <person name="Llopart A."/>
            <person name="Long M."/>
            <person name="Low L."/>
            <person name="Lozovsky E."/>
            <person name="Lu J."/>
            <person name="Luo M."/>
            <person name="Machado C.A."/>
            <person name="Makalowski W."/>
            <person name="Marzo M."/>
            <person name="Matsuda M."/>
            <person name="Matzkin L."/>
            <person name="McAllister B."/>
            <person name="McBride C.S."/>
            <person name="McKernan B."/>
            <person name="McKernan K."/>
            <person name="Mendez-Lago M."/>
            <person name="Minx P."/>
            <person name="Mollenhauer M.U."/>
            <person name="Montooth K."/>
            <person name="Mount S.M."/>
            <person name="Mu X."/>
            <person name="Myers E."/>
            <person name="Negre B."/>
            <person name="Newfeld S."/>
            <person name="Nielsen R."/>
            <person name="Noor M.A."/>
            <person name="O'Grady P."/>
            <person name="Pachter L."/>
            <person name="Papaceit M."/>
            <person name="Parisi M.J."/>
            <person name="Parisi M."/>
            <person name="Parts L."/>
            <person name="Pedersen J.S."/>
            <person name="Pesole G."/>
            <person name="Phillippy A.M."/>
            <person name="Ponting C.P."/>
            <person name="Pop M."/>
            <person name="Porcelli D."/>
            <person name="Powell J.R."/>
            <person name="Prohaska S."/>
            <person name="Pruitt K."/>
            <person name="Puig M."/>
            <person name="Quesneville H."/>
            <person name="Ram K.R."/>
            <person name="Rand D."/>
            <person name="Rasmussen M.D."/>
            <person name="Reed L.K."/>
            <person name="Reenan R."/>
            <person name="Reily A."/>
            <person name="Remington K.A."/>
            <person name="Rieger T.T."/>
            <person name="Ritchie M.G."/>
            <person name="Robin C."/>
            <person name="Rogers Y.H."/>
            <person name="Rohde C."/>
            <person name="Rozas J."/>
            <person name="Rubenfield M.J."/>
            <person name="Ruiz A."/>
            <person name="Russo S."/>
            <person name="Salzberg S.L."/>
            <person name="Sanchez-Gracia A."/>
            <person name="Saranga D.J."/>
            <person name="Sato H."/>
            <person name="Schaeffer S.W."/>
            <person name="Schatz M.C."/>
            <person name="Schlenke T."/>
            <person name="Schwartz R."/>
            <person name="Segarra C."/>
            <person name="Singh R.S."/>
            <person name="Sirot L."/>
            <person name="Sirota M."/>
            <person name="Sisneros N.B."/>
            <person name="Smith C.D."/>
            <person name="Smith T.F."/>
            <person name="Spieth J."/>
            <person name="Stage D.E."/>
            <person name="Stark A."/>
            <person name="Stephan W."/>
            <person name="Strausberg R.L."/>
            <person name="Strempel S."/>
            <person name="Sturgill D."/>
            <person name="Sutton G."/>
            <person name="Sutton G.G."/>
            <person name="Tao W."/>
            <person name="Teichmann S."/>
            <person name="Tobari Y.N."/>
            <person name="Tomimura Y."/>
            <person name="Tsolas J.M."/>
            <person name="Valente V.L."/>
            <person name="Venter E."/>
            <person name="Venter J.C."/>
            <person name="Vicario S."/>
            <person name="Vieira F.G."/>
            <person name="Vilella A.J."/>
            <person name="Villasante A."/>
            <person name="Walenz B."/>
            <person name="Wang J."/>
            <person name="Wasserman M."/>
            <person name="Watts T."/>
            <person name="Wilson D."/>
            <person name="Wilson R.K."/>
            <person name="Wing R.A."/>
            <person name="Wolfner M.F."/>
            <person name="Wong A."/>
            <person name="Wong G.K."/>
            <person name="Wu C.I."/>
            <person name="Wu G."/>
            <person name="Yamamoto D."/>
            <person name="Yang H.P."/>
            <person name="Yang S.P."/>
            <person name="Yorke J.A."/>
            <person name="Yoshida K."/>
            <person name="Zdobnov E."/>
            <person name="Zhang P."/>
            <person name="Zhang Y."/>
            <person name="Zimin A.V."/>
            <person name="Baldwin J."/>
            <person name="Abdouelleil A."/>
            <person name="Abdulkadir J."/>
            <person name="Abebe A."/>
            <person name="Abera B."/>
            <person name="Abreu J."/>
            <person name="Acer S.C."/>
            <person name="Aftuck L."/>
            <person name="Alexander A."/>
            <person name="An P."/>
            <person name="Anderson E."/>
            <person name="Anderson S."/>
            <person name="Arachi H."/>
            <person name="Azer M."/>
            <person name="Bachantsang P."/>
            <person name="Barry A."/>
            <person name="Bayul T."/>
            <person name="Berlin A."/>
            <person name="Bessette D."/>
            <person name="Bloom T."/>
            <person name="Blye J."/>
            <person name="Boguslavskiy L."/>
            <person name="Bonnet C."/>
            <person name="Boukhgalter B."/>
            <person name="Bourzgui I."/>
            <person name="Brown A."/>
            <person name="Cahill P."/>
            <person name="Channer S."/>
            <person name="Cheshatsang Y."/>
            <person name="Chuda L."/>
            <person name="Citroen M."/>
            <person name="Collymore A."/>
            <person name="Cooke P."/>
            <person name="Costello M."/>
            <person name="D'Aco K."/>
            <person name="Daza R."/>
            <person name="De Haan G."/>
            <person name="DeGray S."/>
            <person name="DeMaso C."/>
            <person name="Dhargay N."/>
            <person name="Dooley K."/>
            <person name="Dooley E."/>
            <person name="Doricent M."/>
            <person name="Dorje P."/>
            <person name="Dorjee K."/>
            <person name="Dupes A."/>
            <person name="Elong R."/>
            <person name="Falk J."/>
            <person name="Farina A."/>
            <person name="Faro S."/>
            <person name="Ferguson D."/>
            <person name="Fisher S."/>
            <person name="Foley C.D."/>
            <person name="Franke A."/>
            <person name="Friedrich D."/>
            <person name="Gadbois L."/>
            <person name="Gearin G."/>
            <person name="Gearin C.R."/>
            <person name="Giannoukos G."/>
            <person name="Goode T."/>
            <person name="Graham J."/>
            <person name="Grandbois E."/>
            <person name="Grewal S."/>
            <person name="Gyaltsen K."/>
            <person name="Hafez N."/>
            <person name="Hagos B."/>
            <person name="Hall J."/>
            <person name="Henson C."/>
            <person name="Hollinger A."/>
            <person name="Honan T."/>
            <person name="Huard M.D."/>
            <person name="Hughes L."/>
            <person name="Hurhula B."/>
            <person name="Husby M.E."/>
            <person name="Kamat A."/>
            <person name="Kanga B."/>
            <person name="Kashin S."/>
            <person name="Khazanovich D."/>
            <person name="Kisner P."/>
            <person name="Lance K."/>
            <person name="Lara M."/>
            <person name="Lee W."/>
            <person name="Lennon N."/>
            <person name="Letendre F."/>
            <person name="LeVine R."/>
            <person name="Lipovsky A."/>
            <person name="Liu X."/>
            <person name="Liu J."/>
            <person name="Liu S."/>
            <person name="Lokyitsang T."/>
            <person name="Lokyitsang Y."/>
            <person name="Lubonja R."/>
            <person name="Lui A."/>
            <person name="MacDonald P."/>
            <person name="Magnisalis V."/>
            <person name="Maru K."/>
            <person name="Matthews C."/>
            <person name="McCusker W."/>
            <person name="McDonough S."/>
            <person name="Mehta T."/>
            <person name="Meldrim J."/>
            <person name="Meneus L."/>
            <person name="Mihai O."/>
            <person name="Mihalev A."/>
            <person name="Mihova T."/>
            <person name="Mittelman R."/>
            <person name="Mlenga V."/>
            <person name="Montmayeur A."/>
            <person name="Mulrain L."/>
            <person name="Navidi A."/>
            <person name="Naylor J."/>
            <person name="Negash T."/>
            <person name="Nguyen T."/>
            <person name="Nguyen N."/>
            <person name="Nicol R."/>
            <person name="Norbu C."/>
            <person name="Norbu N."/>
            <person name="Novod N."/>
            <person name="O'Neill B."/>
            <person name="Osman S."/>
            <person name="Markiewicz E."/>
            <person name="Oyono O.L."/>
            <person name="Patti C."/>
            <person name="Phunkhang P."/>
            <person name="Pierre F."/>
            <person name="Priest M."/>
            <person name="Raghuraman S."/>
            <person name="Rege F."/>
            <person name="Reyes R."/>
            <person name="Rise C."/>
            <person name="Rogov P."/>
            <person name="Ross K."/>
            <person name="Ryan E."/>
            <person name="Settipalli S."/>
            <person name="Shea T."/>
            <person name="Sherpa N."/>
            <person name="Shi L."/>
            <person name="Shih D."/>
            <person name="Sparrow T."/>
            <person name="Spaulding J."/>
            <person name="Stalker J."/>
            <person name="Stange-Thomann N."/>
            <person name="Stavropoulos S."/>
            <person name="Stone C."/>
            <person name="Strader C."/>
            <person name="Tesfaye S."/>
            <person name="Thomson T."/>
            <person name="Thoulutsang Y."/>
            <person name="Thoulutsang D."/>
            <person name="Topham K."/>
            <person name="Topping I."/>
            <person name="Tsamla T."/>
            <person name="Vassiliev H."/>
            <person name="Vo A."/>
            <person name="Wangchuk T."/>
            <person name="Wangdi T."/>
            <person name="Weiand M."/>
            <person name="Wilkinson J."/>
            <person name="Wilson A."/>
            <person name="Yadav S."/>
            <person name="Young G."/>
            <person name="Yu Q."/>
            <person name="Zembek L."/>
            <person name="Zhong D."/>
            <person name="Zimmer A."/>
            <person name="Zwirko Z."/>
            <person name="Jaffe D.B."/>
            <person name="Alvarez P."/>
            <person name="Brockman W."/>
            <person name="Butler J."/>
            <person name="Chin C."/>
            <person name="Gnerre S."/>
            <person name="Grabherr M."/>
            <person name="Kleber M."/>
            <person name="Mauceli E."/>
            <person name="MacCallum I."/>
        </authorList>
    </citation>
    <scope>NUCLEOTIDE SEQUENCE [LARGE SCALE GENOMIC DNA]</scope>
    <source>
        <strain evidence="8 9">TSC#14021-0224.01</strain>
    </source>
</reference>
<keyword evidence="4" id="KW-0833">Ubl conjugation pathway</keyword>
<evidence type="ECO:0000256" key="5">
    <source>
        <dbReference type="ARBA" id="ARBA00022801"/>
    </source>
</evidence>
<evidence type="ECO:0000256" key="6">
    <source>
        <dbReference type="SAM" id="MobiDB-lite"/>
    </source>
</evidence>
<feature type="domain" description="Ubiquitin-like protease family profile" evidence="7">
    <location>
        <begin position="383"/>
        <end position="584"/>
    </location>
</feature>
<dbReference type="InterPro" id="IPR003653">
    <property type="entry name" value="Peptidase_C48_C"/>
</dbReference>
<name>B3NX99_DROER</name>
<keyword evidence="3" id="KW-0645">Protease</keyword>
<dbReference type="Proteomes" id="UP000008711">
    <property type="component" value="Unassembled WGS sequence"/>
</dbReference>
<keyword evidence="9" id="KW-1185">Reference proteome</keyword>
<feature type="region of interest" description="Disordered" evidence="6">
    <location>
        <begin position="262"/>
        <end position="314"/>
    </location>
</feature>
<dbReference type="GO" id="GO:0005634">
    <property type="term" value="C:nucleus"/>
    <property type="evidence" value="ECO:0007669"/>
    <property type="project" value="TreeGrafter"/>
</dbReference>
<reference evidence="8 9" key="2">
    <citation type="journal article" date="2008" name="Bioinformatics">
        <title>Assembly reconciliation.</title>
        <authorList>
            <person name="Zimin A.V."/>
            <person name="Smith D.R."/>
            <person name="Sutton G."/>
            <person name="Yorke J.A."/>
        </authorList>
    </citation>
    <scope>NUCLEOTIDE SEQUENCE [LARGE SCALE GENOMIC DNA]</scope>
    <source>
        <strain evidence="8 9">TSC#14021-0224.01</strain>
    </source>
</reference>
<accession>B3NX99</accession>
<dbReference type="GO" id="GO:0016926">
    <property type="term" value="P:protein desumoylation"/>
    <property type="evidence" value="ECO:0007669"/>
    <property type="project" value="TreeGrafter"/>
</dbReference>
<dbReference type="Gene3D" id="3.30.310.130">
    <property type="entry name" value="Ubiquitin-related"/>
    <property type="match status" value="1"/>
</dbReference>
<feature type="compositionally biased region" description="Basic and acidic residues" evidence="6">
    <location>
        <begin position="350"/>
        <end position="366"/>
    </location>
</feature>
<dbReference type="InterPro" id="IPR051947">
    <property type="entry name" value="Sentrin-specific_protease"/>
</dbReference>
<evidence type="ECO:0000259" key="7">
    <source>
        <dbReference type="PROSITE" id="PS50600"/>
    </source>
</evidence>
<dbReference type="MEROPS" id="C48.A06"/>
<protein>
    <recommendedName>
        <fullName evidence="7">Ubiquitin-like protease family profile domain-containing protein</fullName>
    </recommendedName>
</protein>
<feature type="compositionally biased region" description="Basic and acidic residues" evidence="6">
    <location>
        <begin position="304"/>
        <end position="313"/>
    </location>
</feature>
<sequence>MNRGGPVTQEKAIRRIALNDYIILSRQLLINRARRDQDKRSAKMLLVLASGQQQIITFTLPSSSCTVQDLLRQMGVEFDDSTTIDCMENAGGSIHVVVSVGIAISATDPETVAEAEQFYREMHQSKAKAATVEESTPADGKPSAPVANNGCQPAVNPTKSKKRKKSPSAPEDTHSTQVISSGDPDANARRSKKRKRHHSAKDNNSCQAAGAHDNNDATGRKLANRHSTGETSTVPKKSNGVQAIQPAVDAIESSLAIQTKDQVANASGSKKSEETAGGSQSRVQPNAATKCVPATNAPSNAKPTPEERAEQSRLRRNRKWILSRDFDDDDVVLLSSDDEETTSAADGQTEEAKPDGAQPAERRLSADENLTLLKYPPTGTGGLTINMKDYMCLSSGTYLNDVIIDFYLCWLKNNIIPEGQRDRTHIFSIFFHKRLNAVTLPNKVRQTAAQKRHKMVQRWTRTVNIFDKDFIIIPFNDQAHWILAIICFPSLRGPVPYNDVEPLSDDIPIKQPLILIFDSYPVYSRQRAIDILRAYLTCEYQAKNPNAQAHVFNKHNMPAHRVEVPQQENLTDCGLYLLQYVEQFFTKPIRDYRLPIRELRNWFEPLTVTKKREDIANLIQNLMDEGNQQHHSKILPVIKFPTLNGQLVMEEDDEETDS</sequence>
<dbReference type="OrthoDB" id="442460at2759"/>
<feature type="compositionally biased region" description="Polar residues" evidence="6">
    <location>
        <begin position="225"/>
        <end position="241"/>
    </location>
</feature>
<feature type="compositionally biased region" description="Polar residues" evidence="6">
    <location>
        <begin position="277"/>
        <end position="287"/>
    </location>
</feature>
<dbReference type="FunFam" id="1.10.418.20:FF:000001">
    <property type="entry name" value="sentrin-specific protease 6 isoform X1"/>
    <property type="match status" value="1"/>
</dbReference>
<evidence type="ECO:0000313" key="8">
    <source>
        <dbReference type="EMBL" id="EDV47271.2"/>
    </source>
</evidence>
<dbReference type="eggNOG" id="KOG0779">
    <property type="taxonomic scope" value="Eukaryota"/>
</dbReference>
<dbReference type="GO" id="GO:0006508">
    <property type="term" value="P:proteolysis"/>
    <property type="evidence" value="ECO:0007669"/>
    <property type="project" value="UniProtKB-KW"/>
</dbReference>
<evidence type="ECO:0000256" key="3">
    <source>
        <dbReference type="ARBA" id="ARBA00022670"/>
    </source>
</evidence>
<dbReference type="HOGENOM" id="CLU_014541_0_0_1"/>
<evidence type="ECO:0000313" key="9">
    <source>
        <dbReference type="Proteomes" id="UP000008711"/>
    </source>
</evidence>
<keyword evidence="2" id="KW-0597">Phosphoprotein</keyword>
<dbReference type="PANTHER" id="PTHR46896:SF3">
    <property type="entry name" value="FI06413P-RELATED"/>
    <property type="match status" value="1"/>
</dbReference>
<dbReference type="PROSITE" id="PS50600">
    <property type="entry name" value="ULP_PROTEASE"/>
    <property type="match status" value="1"/>
</dbReference>
<comment type="similarity">
    <text evidence="1">Belongs to the peptidase C48 family.</text>
</comment>
<dbReference type="PANTHER" id="PTHR46896">
    <property type="entry name" value="SENTRIN-SPECIFIC PROTEASE"/>
    <property type="match status" value="1"/>
</dbReference>
<evidence type="ECO:0000256" key="1">
    <source>
        <dbReference type="ARBA" id="ARBA00005234"/>
    </source>
</evidence>
<dbReference type="GO" id="GO:0070139">
    <property type="term" value="F:SUMO-specific endopeptidase activity"/>
    <property type="evidence" value="ECO:0007669"/>
    <property type="project" value="TreeGrafter"/>
</dbReference>
<dbReference type="AlphaFoldDB" id="B3NX99"/>
<dbReference type="InterPro" id="IPR038765">
    <property type="entry name" value="Papain-like_cys_pep_sf"/>
</dbReference>
<feature type="compositionally biased region" description="Polar residues" evidence="6">
    <location>
        <begin position="149"/>
        <end position="158"/>
    </location>
</feature>
<evidence type="ECO:0000256" key="4">
    <source>
        <dbReference type="ARBA" id="ARBA00022786"/>
    </source>
</evidence>
<proteinExistence type="inferred from homology"/>
<dbReference type="Pfam" id="PF02902">
    <property type="entry name" value="Peptidase_C48"/>
    <property type="match status" value="1"/>
</dbReference>
<dbReference type="Gene3D" id="1.10.418.20">
    <property type="match status" value="1"/>
</dbReference>
<gene>
    <name evidence="8" type="primary">Dere\GG19540</name>
    <name evidence="8" type="synonym">dere_GLEANR_4276</name>
    <name evidence="8" type="synonym">GG19540</name>
    <name evidence="8" type="ORF">Dere_GG19540</name>
</gene>
<feature type="compositionally biased region" description="Basic residues" evidence="6">
    <location>
        <begin position="189"/>
        <end position="199"/>
    </location>
</feature>
<dbReference type="SUPFAM" id="SSF54001">
    <property type="entry name" value="Cysteine proteinases"/>
    <property type="match status" value="1"/>
</dbReference>
<dbReference type="KEGG" id="der:6551232"/>
<feature type="region of interest" description="Disordered" evidence="6">
    <location>
        <begin position="338"/>
        <end position="368"/>
    </location>
</feature>
<dbReference type="EMBL" id="CH954180">
    <property type="protein sequence ID" value="EDV47271.2"/>
    <property type="molecule type" value="Genomic_DNA"/>
</dbReference>
<evidence type="ECO:0000256" key="2">
    <source>
        <dbReference type="ARBA" id="ARBA00022553"/>
    </source>
</evidence>
<feature type="region of interest" description="Disordered" evidence="6">
    <location>
        <begin position="124"/>
        <end position="241"/>
    </location>
</feature>
<feature type="non-terminal residue" evidence="8">
    <location>
        <position position="658"/>
    </location>
</feature>
<organism evidence="8 9">
    <name type="scientific">Drosophila erecta</name>
    <name type="common">Fruit fly</name>
    <dbReference type="NCBI Taxonomy" id="7220"/>
    <lineage>
        <taxon>Eukaryota</taxon>
        <taxon>Metazoa</taxon>
        <taxon>Ecdysozoa</taxon>
        <taxon>Arthropoda</taxon>
        <taxon>Hexapoda</taxon>
        <taxon>Insecta</taxon>
        <taxon>Pterygota</taxon>
        <taxon>Neoptera</taxon>
        <taxon>Endopterygota</taxon>
        <taxon>Diptera</taxon>
        <taxon>Brachycera</taxon>
        <taxon>Muscomorpha</taxon>
        <taxon>Ephydroidea</taxon>
        <taxon>Drosophilidae</taxon>
        <taxon>Drosophila</taxon>
        <taxon>Sophophora</taxon>
    </lineage>
</organism>
<dbReference type="GO" id="GO:0005737">
    <property type="term" value="C:cytoplasm"/>
    <property type="evidence" value="ECO:0007669"/>
    <property type="project" value="TreeGrafter"/>
</dbReference>
<keyword evidence="5 8" id="KW-0378">Hydrolase</keyword>